<dbReference type="PANTHER" id="PTHR30399:SF1">
    <property type="entry name" value="UTP PYROPHOSPHATASE"/>
    <property type="match status" value="1"/>
</dbReference>
<dbReference type="InterPro" id="IPR002725">
    <property type="entry name" value="YgjP-like_metallopeptidase"/>
</dbReference>
<feature type="domain" description="YgjP-like metallopeptidase" evidence="1">
    <location>
        <begin position="19"/>
        <end position="226"/>
    </location>
</feature>
<dbReference type="EMBL" id="LCIE01000010">
    <property type="protein sequence ID" value="KKT49208.1"/>
    <property type="molecule type" value="Genomic_DNA"/>
</dbReference>
<dbReference type="Pfam" id="PF01863">
    <property type="entry name" value="YgjP-like"/>
    <property type="match status" value="1"/>
</dbReference>
<dbReference type="CDD" id="cd07344">
    <property type="entry name" value="M48_yhfN_like"/>
    <property type="match status" value="1"/>
</dbReference>
<dbReference type="InterPro" id="IPR053136">
    <property type="entry name" value="UTP_pyrophosphatase-like"/>
</dbReference>
<evidence type="ECO:0000313" key="3">
    <source>
        <dbReference type="Proteomes" id="UP000034172"/>
    </source>
</evidence>
<sequence>MPPFPYKIIRSKKLTTGTTISVHPEKGVIVRAPFWMPSFAIQKFIDEKTGWILRSLAKIKPTVSTKKYQEGEKHLYFGEEYPLKIKLIGQPVRTSVEMAEGLILVSLYYGHIEEKRDIEIKDGLLRWYLETGISVITEKVNLYTEKLGVNYSRIDIKKVSSIWGSCSPSNRLCFNRKLIMAPHEVVDYVVIHEVCHLVHRNHSSRFWGLVAKFDPRYKEHRRWLYRNHSLLSI</sequence>
<dbReference type="AlphaFoldDB" id="A0A0G1HRA3"/>
<dbReference type="Proteomes" id="UP000034172">
    <property type="component" value="Unassembled WGS sequence"/>
</dbReference>
<organism evidence="2 3">
    <name type="scientific">Candidatus Collierbacteria bacterium GW2011_GWC2_44_18</name>
    <dbReference type="NCBI Taxonomy" id="1618392"/>
    <lineage>
        <taxon>Bacteria</taxon>
        <taxon>Candidatus Collieribacteriota</taxon>
    </lineage>
</organism>
<gene>
    <name evidence="2" type="ORF">UW41_C0010G0047</name>
</gene>
<comment type="caution">
    <text evidence="2">The sequence shown here is derived from an EMBL/GenBank/DDBJ whole genome shotgun (WGS) entry which is preliminary data.</text>
</comment>
<proteinExistence type="predicted"/>
<evidence type="ECO:0000259" key="1">
    <source>
        <dbReference type="Pfam" id="PF01863"/>
    </source>
</evidence>
<dbReference type="PANTHER" id="PTHR30399">
    <property type="entry name" value="UNCHARACTERIZED PROTEIN YGJP"/>
    <property type="match status" value="1"/>
</dbReference>
<reference evidence="2 3" key="1">
    <citation type="journal article" date="2015" name="Nature">
        <title>rRNA introns, odd ribosomes, and small enigmatic genomes across a large radiation of phyla.</title>
        <authorList>
            <person name="Brown C.T."/>
            <person name="Hug L.A."/>
            <person name="Thomas B.C."/>
            <person name="Sharon I."/>
            <person name="Castelle C.J."/>
            <person name="Singh A."/>
            <person name="Wilkins M.J."/>
            <person name="Williams K.H."/>
            <person name="Banfield J.F."/>
        </authorList>
    </citation>
    <scope>NUCLEOTIDE SEQUENCE [LARGE SCALE GENOMIC DNA]</scope>
</reference>
<accession>A0A0G1HRA3</accession>
<protein>
    <recommendedName>
        <fullName evidence="1">YgjP-like metallopeptidase domain-containing protein</fullName>
    </recommendedName>
</protein>
<dbReference type="STRING" id="1618392.UW41_C0010G0047"/>
<dbReference type="Gene3D" id="3.30.2010.10">
    <property type="entry name" value="Metalloproteases ('zincins'), catalytic domain"/>
    <property type="match status" value="1"/>
</dbReference>
<name>A0A0G1HRA3_9BACT</name>
<evidence type="ECO:0000313" key="2">
    <source>
        <dbReference type="EMBL" id="KKT49208.1"/>
    </source>
</evidence>